<organism evidence="1 2">
    <name type="scientific">Ataeniobius toweri</name>
    <dbReference type="NCBI Taxonomy" id="208326"/>
    <lineage>
        <taxon>Eukaryota</taxon>
        <taxon>Metazoa</taxon>
        <taxon>Chordata</taxon>
        <taxon>Craniata</taxon>
        <taxon>Vertebrata</taxon>
        <taxon>Euteleostomi</taxon>
        <taxon>Actinopterygii</taxon>
        <taxon>Neopterygii</taxon>
        <taxon>Teleostei</taxon>
        <taxon>Neoteleostei</taxon>
        <taxon>Acanthomorphata</taxon>
        <taxon>Ovalentaria</taxon>
        <taxon>Atherinomorphae</taxon>
        <taxon>Cyprinodontiformes</taxon>
        <taxon>Goodeidae</taxon>
        <taxon>Ataeniobius</taxon>
    </lineage>
</organism>
<proteinExistence type="predicted"/>
<reference evidence="1 2" key="1">
    <citation type="submission" date="2021-07" db="EMBL/GenBank/DDBJ databases">
        <authorList>
            <person name="Palmer J.M."/>
        </authorList>
    </citation>
    <scope>NUCLEOTIDE SEQUENCE [LARGE SCALE GENOMIC DNA]</scope>
    <source>
        <strain evidence="1 2">AT_MEX2019</strain>
        <tissue evidence="1">Muscle</tissue>
    </source>
</reference>
<evidence type="ECO:0000313" key="2">
    <source>
        <dbReference type="Proteomes" id="UP001345963"/>
    </source>
</evidence>
<comment type="caution">
    <text evidence="1">The sequence shown here is derived from an EMBL/GenBank/DDBJ whole genome shotgun (WGS) entry which is preliminary data.</text>
</comment>
<protein>
    <submittedName>
        <fullName evidence="1">Uncharacterized protein</fullName>
    </submittedName>
</protein>
<sequence>FCSLTTAHWEYKPESLFDVVLLSPDHHTEEPKFSLLIPQRILKRGSCACRWWFSADRFPELSINLLNLTCCVRLKFLVLSYSLHKP</sequence>
<name>A0ABU7BGH7_9TELE</name>
<evidence type="ECO:0000313" key="1">
    <source>
        <dbReference type="EMBL" id="MED6248715.1"/>
    </source>
</evidence>
<gene>
    <name evidence="1" type="ORF">ATANTOWER_003972</name>
</gene>
<accession>A0ABU7BGH7</accession>
<dbReference type="EMBL" id="JAHUTI010050600">
    <property type="protein sequence ID" value="MED6248715.1"/>
    <property type="molecule type" value="Genomic_DNA"/>
</dbReference>
<dbReference type="Proteomes" id="UP001345963">
    <property type="component" value="Unassembled WGS sequence"/>
</dbReference>
<feature type="non-terminal residue" evidence="1">
    <location>
        <position position="1"/>
    </location>
</feature>
<keyword evidence="2" id="KW-1185">Reference proteome</keyword>